<dbReference type="EMBL" id="CP060782">
    <property type="protein sequence ID" value="QNP45183.1"/>
    <property type="molecule type" value="Genomic_DNA"/>
</dbReference>
<keyword evidence="3" id="KW-1185">Reference proteome</keyword>
<dbReference type="Proteomes" id="UP000516105">
    <property type="component" value="Chromosome"/>
</dbReference>
<evidence type="ECO:0000256" key="1">
    <source>
        <dbReference type="SAM" id="SignalP"/>
    </source>
</evidence>
<gene>
    <name evidence="2" type="ORF">H9L14_11050</name>
</gene>
<sequence>MAAASVATAGLFLPFASATAKDRPVLVTAPSDLVVRHVSYSDLDLAAPAGKAALYDRVGFAIGDVCTEANHFDNGSFAFKSGLKQCSNVAWSDARPQIARAVERATGTSSIAAAAITISTAR</sequence>
<protein>
    <submittedName>
        <fullName evidence="2">UrcA family protein</fullName>
    </submittedName>
</protein>
<dbReference type="InterPro" id="IPR030972">
    <property type="entry name" value="UrcA_uranyl"/>
</dbReference>
<name>A0ABX6TC23_9SPHN</name>
<feature type="chain" id="PRO_5045304507" evidence="1">
    <location>
        <begin position="21"/>
        <end position="122"/>
    </location>
</feature>
<reference evidence="2 3" key="1">
    <citation type="submission" date="2020-08" db="EMBL/GenBank/DDBJ databases">
        <title>Genome sequence of Sphingomonas sediminicola KACC 15039T.</title>
        <authorList>
            <person name="Hyun D.-W."/>
            <person name="Bae J.-W."/>
        </authorList>
    </citation>
    <scope>NUCLEOTIDE SEQUENCE [LARGE SCALE GENOMIC DNA]</scope>
    <source>
        <strain evidence="2 3">KACC 15039</strain>
    </source>
</reference>
<evidence type="ECO:0000313" key="2">
    <source>
        <dbReference type="EMBL" id="QNP45183.1"/>
    </source>
</evidence>
<accession>A0ABX6TC23</accession>
<keyword evidence="1" id="KW-0732">Signal</keyword>
<feature type="signal peptide" evidence="1">
    <location>
        <begin position="1"/>
        <end position="20"/>
    </location>
</feature>
<dbReference type="RefSeq" id="WP_187708139.1">
    <property type="nucleotide sequence ID" value="NZ_CP060782.1"/>
</dbReference>
<proteinExistence type="predicted"/>
<dbReference type="NCBIfam" id="TIGR04433">
    <property type="entry name" value="UrcA_uranyl"/>
    <property type="match status" value="1"/>
</dbReference>
<organism evidence="2 3">
    <name type="scientific">Sphingomonas sediminicola</name>
    <dbReference type="NCBI Taxonomy" id="386874"/>
    <lineage>
        <taxon>Bacteria</taxon>
        <taxon>Pseudomonadati</taxon>
        <taxon>Pseudomonadota</taxon>
        <taxon>Alphaproteobacteria</taxon>
        <taxon>Sphingomonadales</taxon>
        <taxon>Sphingomonadaceae</taxon>
        <taxon>Sphingomonas</taxon>
    </lineage>
</organism>
<evidence type="ECO:0000313" key="3">
    <source>
        <dbReference type="Proteomes" id="UP000516105"/>
    </source>
</evidence>